<dbReference type="EMBL" id="CP087880">
    <property type="protein sequence ID" value="UGS41850.1"/>
    <property type="molecule type" value="Genomic_DNA"/>
</dbReference>
<proteinExistence type="predicted"/>
<organism evidence="2 3">
    <name type="scientific">Pseudocitrobacter corydidari</name>
    <dbReference type="NCBI Taxonomy" id="2891570"/>
    <lineage>
        <taxon>Bacteria</taxon>
        <taxon>Pseudomonadati</taxon>
        <taxon>Pseudomonadota</taxon>
        <taxon>Gammaproteobacteria</taxon>
        <taxon>Enterobacterales</taxon>
        <taxon>Enterobacteriaceae</taxon>
        <taxon>Pseudocitrobacter</taxon>
    </lineage>
</organism>
<protein>
    <submittedName>
        <fullName evidence="2">Uncharacterized protein</fullName>
    </submittedName>
</protein>
<evidence type="ECO:0000256" key="1">
    <source>
        <dbReference type="SAM" id="SignalP"/>
    </source>
</evidence>
<dbReference type="PANTHER" id="PTHR37549">
    <property type="entry name" value="LIPOPROTEIN LPRI"/>
    <property type="match status" value="1"/>
</dbReference>
<feature type="signal peptide" evidence="1">
    <location>
        <begin position="1"/>
        <end position="22"/>
    </location>
</feature>
<accession>A0ABY3S5W0</accession>
<gene>
    <name evidence="2" type="ORF">G163CM_25670</name>
</gene>
<dbReference type="InterPro" id="IPR052755">
    <property type="entry name" value="Lysozyme_Inhibitor_LprI"/>
</dbReference>
<reference evidence="2 3" key="1">
    <citation type="journal article" date="2022" name="Int. J. Syst. Evol. Microbiol.">
        <title>Pseudocitrobacter corydidari sp. nov., isolated from the Asian emerald cockroach Corydidarum magnifica.</title>
        <authorList>
            <person name="Guzman J."/>
            <person name="Poehlein A."/>
            <person name="Glaeser S.P."/>
            <person name="Schwengers O."/>
            <person name="Blom J."/>
            <person name="Hollensteiner J."/>
            <person name="Kampfer P."/>
            <person name="Vilcinskas A."/>
        </authorList>
    </citation>
    <scope>NUCLEOTIDE SEQUENCE [LARGE SCALE GENOMIC DNA]</scope>
    <source>
        <strain evidence="2">G163CM</strain>
    </source>
</reference>
<evidence type="ECO:0000313" key="2">
    <source>
        <dbReference type="EMBL" id="UGS41850.1"/>
    </source>
</evidence>
<dbReference type="Proteomes" id="UP001199659">
    <property type="component" value="Chromosome"/>
</dbReference>
<sequence>MICRLINCLLLSLSLFSTSTFAVNCLRASTPLENTICSNDNLHWLDSTMSVIYRTMLVHGDTRDVQKRYTQWEDSLENCTTDACIERAYYEGISTVSDVAEDFDWEGRWWNTSVSNMSGGTIQFSRSAEWSVTTDIRVWSGLNKDEFTAEARKVNGMALVERIADTSNCRLLFIPRKSGALQVFSNADWSCGLSMPSGAFIDGRYIRADSDPRPKATLLSLAIFADPKMDERFRTLVGEDYQQFVDTANVYIYQEDIDNIGATVVSMWVRGAANRQTAIVMYTKSDIWAARVAPDKDGKLVLKYFSTKGNDLRTMTRTIAGWKLRFMDK</sequence>
<dbReference type="PANTHER" id="PTHR37549:SF1">
    <property type="entry name" value="LIPOPROTEIN LPRI"/>
    <property type="match status" value="1"/>
</dbReference>
<keyword evidence="3" id="KW-1185">Reference proteome</keyword>
<evidence type="ECO:0000313" key="3">
    <source>
        <dbReference type="Proteomes" id="UP001199659"/>
    </source>
</evidence>
<name>A0ABY3S5W0_9ENTR</name>
<dbReference type="RefSeq" id="WP_231825231.1">
    <property type="nucleotide sequence ID" value="NZ_CP087880.1"/>
</dbReference>
<keyword evidence="1" id="KW-0732">Signal</keyword>
<feature type="chain" id="PRO_5046014275" evidence="1">
    <location>
        <begin position="23"/>
        <end position="329"/>
    </location>
</feature>